<name>A0A8X6FNT1_TRICU</name>
<dbReference type="Proteomes" id="UP000887116">
    <property type="component" value="Unassembled WGS sequence"/>
</dbReference>
<keyword evidence="2" id="KW-1185">Reference proteome</keyword>
<proteinExistence type="predicted"/>
<evidence type="ECO:0000313" key="2">
    <source>
        <dbReference type="Proteomes" id="UP000887116"/>
    </source>
</evidence>
<sequence length="109" mass="12443">MRVERNRLRLEMASRISQGVRKAMAGLFPKQGARYSMGSPQEKTSAEKWEKTRPFIELLAAFMTGTIFGQISMRPDLLKHQKEYVYSFFSCFSPKKSVGDKGNAKTDDD</sequence>
<protein>
    <submittedName>
        <fullName evidence="1">Uncharacterized protein</fullName>
    </submittedName>
</protein>
<reference evidence="1" key="1">
    <citation type="submission" date="2020-07" db="EMBL/GenBank/DDBJ databases">
        <title>Multicomponent nature underlies the extraordinary mechanical properties of spider dragline silk.</title>
        <authorList>
            <person name="Kono N."/>
            <person name="Nakamura H."/>
            <person name="Mori M."/>
            <person name="Yoshida Y."/>
            <person name="Ohtoshi R."/>
            <person name="Malay A.D."/>
            <person name="Moran D.A.P."/>
            <person name="Tomita M."/>
            <person name="Numata K."/>
            <person name="Arakawa K."/>
        </authorList>
    </citation>
    <scope>NUCLEOTIDE SEQUENCE</scope>
</reference>
<evidence type="ECO:0000313" key="1">
    <source>
        <dbReference type="EMBL" id="GFQ85061.1"/>
    </source>
</evidence>
<dbReference type="AlphaFoldDB" id="A0A8X6FNT1"/>
<accession>A0A8X6FNT1</accession>
<dbReference type="EMBL" id="BMAO01003013">
    <property type="protein sequence ID" value="GFQ85061.1"/>
    <property type="molecule type" value="Genomic_DNA"/>
</dbReference>
<dbReference type="OrthoDB" id="10402132at2759"/>
<comment type="caution">
    <text evidence="1">The sequence shown here is derived from an EMBL/GenBank/DDBJ whole genome shotgun (WGS) entry which is preliminary data.</text>
</comment>
<organism evidence="1 2">
    <name type="scientific">Trichonephila clavata</name>
    <name type="common">Joro spider</name>
    <name type="synonym">Nephila clavata</name>
    <dbReference type="NCBI Taxonomy" id="2740835"/>
    <lineage>
        <taxon>Eukaryota</taxon>
        <taxon>Metazoa</taxon>
        <taxon>Ecdysozoa</taxon>
        <taxon>Arthropoda</taxon>
        <taxon>Chelicerata</taxon>
        <taxon>Arachnida</taxon>
        <taxon>Araneae</taxon>
        <taxon>Araneomorphae</taxon>
        <taxon>Entelegynae</taxon>
        <taxon>Araneoidea</taxon>
        <taxon>Nephilidae</taxon>
        <taxon>Trichonephila</taxon>
    </lineage>
</organism>
<gene>
    <name evidence="1" type="ORF">TNCT_24601</name>
</gene>